<sequence length="408" mass="47838">MERKQLQQWLSEIDKAIEDEKLYAGQNILWPGSSTLGESTSVSSFQKTDRLFNSQEKTKKTIEQKRQEKLDEELDQMKNPQLSRKSQQLIFKSKREGKIEDRLMQEAQKRKQEASEREAKMKIEAKQKSMPLITQLAANLKREGDVVERLIDYQKVYQDKKDNLKKEIEPEANSAIPKINKTNVESRYMKPQNKNIAVEEYSHKPEISERSQKLAAKLGDAKERLLQKPTPKTLGDTECTFTPSIIKKDDSENKIWWETLYQQSKTIQEKKEKTKEDFDRLKVDPECTFKPKLSSANNEKKENSDDRVKRLQEWQKTREDRLKQEREQNSNRGLEECTFAPKINKNVAPAHIPKQQAPVNKFLQRQYLNKQKSPGDSKSSEIDQDVDPEVYERTIKRLREDLISIPLD</sequence>
<protein>
    <submittedName>
        <fullName evidence="2">Uncharacterized protein</fullName>
    </submittedName>
</protein>
<evidence type="ECO:0000313" key="3">
    <source>
        <dbReference type="Proteomes" id="UP000187209"/>
    </source>
</evidence>
<evidence type="ECO:0000256" key="1">
    <source>
        <dbReference type="SAM" id="MobiDB-lite"/>
    </source>
</evidence>
<dbReference type="PANTHER" id="PTHR37028">
    <property type="entry name" value="UNNAMED PRODUCT-RELATED"/>
    <property type="match status" value="1"/>
</dbReference>
<reference evidence="2 3" key="1">
    <citation type="submission" date="2016-11" db="EMBL/GenBank/DDBJ databases">
        <title>The macronuclear genome of Stentor coeruleus: a giant cell with tiny introns.</title>
        <authorList>
            <person name="Slabodnick M."/>
            <person name="Ruby J.G."/>
            <person name="Reiff S.B."/>
            <person name="Swart E.C."/>
            <person name="Gosai S."/>
            <person name="Prabakaran S."/>
            <person name="Witkowska E."/>
            <person name="Larue G.E."/>
            <person name="Fisher S."/>
            <person name="Freeman R.M."/>
            <person name="Gunawardena J."/>
            <person name="Chu W."/>
            <person name="Stover N.A."/>
            <person name="Gregory B.D."/>
            <person name="Nowacki M."/>
            <person name="Derisi J."/>
            <person name="Roy S.W."/>
            <person name="Marshall W.F."/>
            <person name="Sood P."/>
        </authorList>
    </citation>
    <scope>NUCLEOTIDE SEQUENCE [LARGE SCALE GENOMIC DNA]</scope>
    <source>
        <strain evidence="2">WM001</strain>
    </source>
</reference>
<keyword evidence="3" id="KW-1185">Reference proteome</keyword>
<name>A0A1R2BX26_9CILI</name>
<gene>
    <name evidence="2" type="ORF">SteCoe_18290</name>
</gene>
<feature type="compositionally biased region" description="Basic and acidic residues" evidence="1">
    <location>
        <begin position="298"/>
        <end position="308"/>
    </location>
</feature>
<feature type="region of interest" description="Disordered" evidence="1">
    <location>
        <begin position="349"/>
        <end position="388"/>
    </location>
</feature>
<feature type="region of interest" description="Disordered" evidence="1">
    <location>
        <begin position="289"/>
        <end position="308"/>
    </location>
</feature>
<dbReference type="PANTHER" id="PTHR37028:SF4">
    <property type="entry name" value="ALMS MOTIF DOMAIN-CONTAINING PROTEIN"/>
    <property type="match status" value="1"/>
</dbReference>
<proteinExistence type="predicted"/>
<dbReference type="EMBL" id="MPUH01000386">
    <property type="protein sequence ID" value="OMJ81296.1"/>
    <property type="molecule type" value="Genomic_DNA"/>
</dbReference>
<dbReference type="Proteomes" id="UP000187209">
    <property type="component" value="Unassembled WGS sequence"/>
</dbReference>
<dbReference type="OrthoDB" id="10538487at2759"/>
<dbReference type="AlphaFoldDB" id="A0A1R2BX26"/>
<comment type="caution">
    <text evidence="2">The sequence shown here is derived from an EMBL/GenBank/DDBJ whole genome shotgun (WGS) entry which is preliminary data.</text>
</comment>
<feature type="region of interest" description="Disordered" evidence="1">
    <location>
        <begin position="315"/>
        <end position="337"/>
    </location>
</feature>
<evidence type="ECO:0000313" key="2">
    <source>
        <dbReference type="EMBL" id="OMJ81296.1"/>
    </source>
</evidence>
<organism evidence="2 3">
    <name type="scientific">Stentor coeruleus</name>
    <dbReference type="NCBI Taxonomy" id="5963"/>
    <lineage>
        <taxon>Eukaryota</taxon>
        <taxon>Sar</taxon>
        <taxon>Alveolata</taxon>
        <taxon>Ciliophora</taxon>
        <taxon>Postciliodesmatophora</taxon>
        <taxon>Heterotrichea</taxon>
        <taxon>Heterotrichida</taxon>
        <taxon>Stentoridae</taxon>
        <taxon>Stentor</taxon>
    </lineage>
</organism>
<feature type="compositionally biased region" description="Basic and acidic residues" evidence="1">
    <location>
        <begin position="315"/>
        <end position="335"/>
    </location>
</feature>
<accession>A0A1R2BX26</accession>